<sequence>MSPLHFRLSALVDLFWTALTKAVQELLKEVKGVDTNFGEDIQKVKQALGNGTANGLITQLAEGLQQFIGYENGNTNGTPKITGGGILPANVAKHQVCNAVLNFVIRFLEGLCGIEKLNGSEYKQKVVGVINTLRQCVGTGTVPQGFGELVQKIEEKAGEIDKKVITGPSRNKLKDVFTQLNDIKLEGTGTSISSQTQTVQDFLGKVEDALETNNSGYFKTFCERFAELLKNNELKGKAQQDTEALTYSKLKANIQGVTKATTNLNNDIRSIHTENTHLLLNAAVFTAVRDAATAFIAELQTKAYMSFYKGADNNEVGNDQCAKIFLGCLPLYYQALTYIYWGCHANGGGWGNQTLANGALRSYFDSQGLLPTFVESSRTGAHIADTALQKFSEFQQGIAAASSSPFTYASFAAELQKKVGQNSGQLADSCPLSALFYGASCYFRCQQITTANIGVRAPKTIREMLYFLAALQFSPQYDAFDSYVTEYFKGLIPNSNGQTPDVRSDSDLKLQVADSGITPKPGSSASSDTLSAADLKSHLASTFLLPPSLLGWLQGPSASISDEPWLHSLFSNSQFNLSIPSSGAGIFGALSNYTYALQFQLSFLYIQCRDTYTVGCGWRHCRFGKEINSGSNNSAPSHICNGYDCGEKSDCKHDGTNGSNQCKHSKYTDTQSCGKTGTPSPLQAFLTDKLRGFSRGHPSDPSSHLASCSGSLCHVPMGFDGKLCAEASSGLNIAYALGSFCGGFNTPLRQLSEKLGCLTKRTPRTLGDLFGFTWHLNGQLFPKSQLTTESWLNDLIRYTPFSSTVKEHINVLKTFVGTGHTDPHNTADLTSLYSSGCNKSTQTCGPYLYPLTHSDGATFGKPAPYASTYLSWVLYLTDELYESLQEFLDTINGHACKGCKHNCSNGHAGSTCQCPSVVDCADVLPLLYRHGFRFLSAFRLKGMKNEGIGKGYNQTAETKSNAPPSLPNSNPSSRAIHFPYC</sequence>
<gene>
    <name evidence="3" type="ORF">BcabD6B2_17200</name>
</gene>
<dbReference type="AlphaFoldDB" id="A0AAV4LR62"/>
<reference evidence="3 4" key="1">
    <citation type="submission" date="2021-06" db="EMBL/GenBank/DDBJ databases">
        <title>Genome sequence of Babesia caballi.</title>
        <authorList>
            <person name="Yamagishi J."/>
            <person name="Kidaka T."/>
            <person name="Ochi A."/>
        </authorList>
    </citation>
    <scope>NUCLEOTIDE SEQUENCE [LARGE SCALE GENOMIC DNA]</scope>
    <source>
        <strain evidence="3">USDA-D6B2</strain>
    </source>
</reference>
<evidence type="ECO:0000256" key="1">
    <source>
        <dbReference type="SAM" id="MobiDB-lite"/>
    </source>
</evidence>
<dbReference type="Proteomes" id="UP001497744">
    <property type="component" value="Unassembled WGS sequence"/>
</dbReference>
<keyword evidence="2" id="KW-0732">Signal</keyword>
<feature type="region of interest" description="Disordered" evidence="1">
    <location>
        <begin position="951"/>
        <end position="972"/>
    </location>
</feature>
<feature type="signal peptide" evidence="2">
    <location>
        <begin position="1"/>
        <end position="22"/>
    </location>
</feature>
<feature type="compositionally biased region" description="Low complexity" evidence="1">
    <location>
        <begin position="960"/>
        <end position="972"/>
    </location>
</feature>
<evidence type="ECO:0000313" key="4">
    <source>
        <dbReference type="Proteomes" id="UP001497744"/>
    </source>
</evidence>
<feature type="chain" id="PRO_5043439163" evidence="2">
    <location>
        <begin position="23"/>
        <end position="981"/>
    </location>
</feature>
<evidence type="ECO:0000256" key="2">
    <source>
        <dbReference type="SAM" id="SignalP"/>
    </source>
</evidence>
<keyword evidence="4" id="KW-1185">Reference proteome</keyword>
<organism evidence="3 4">
    <name type="scientific">Babesia caballi</name>
    <dbReference type="NCBI Taxonomy" id="5871"/>
    <lineage>
        <taxon>Eukaryota</taxon>
        <taxon>Sar</taxon>
        <taxon>Alveolata</taxon>
        <taxon>Apicomplexa</taxon>
        <taxon>Aconoidasida</taxon>
        <taxon>Piroplasmida</taxon>
        <taxon>Babesiidae</taxon>
        <taxon>Babesia</taxon>
    </lineage>
</organism>
<accession>A0AAV4LR62</accession>
<proteinExistence type="predicted"/>
<name>A0AAV4LR62_BABCB</name>
<dbReference type="RefSeq" id="XP_067714354.1">
    <property type="nucleotide sequence ID" value="XM_067858253.1"/>
</dbReference>
<evidence type="ECO:0000313" key="3">
    <source>
        <dbReference type="EMBL" id="GIX62285.1"/>
    </source>
</evidence>
<dbReference type="EMBL" id="BPLF01000001">
    <property type="protein sequence ID" value="GIX62285.1"/>
    <property type="molecule type" value="Genomic_DNA"/>
</dbReference>
<protein>
    <submittedName>
        <fullName evidence="3">Variant erythrocyte surface antigen-1 family protein</fullName>
    </submittedName>
</protein>
<dbReference type="GeneID" id="94193766"/>
<comment type="caution">
    <text evidence="3">The sequence shown here is derived from an EMBL/GenBank/DDBJ whole genome shotgun (WGS) entry which is preliminary data.</text>
</comment>